<dbReference type="PANTHER" id="PTHR48111:SF1">
    <property type="entry name" value="TWO-COMPONENT RESPONSE REGULATOR ORR33"/>
    <property type="match status" value="1"/>
</dbReference>
<organism evidence="8 9">
    <name type="scientific">Spirosoma flavum</name>
    <dbReference type="NCBI Taxonomy" id="2048557"/>
    <lineage>
        <taxon>Bacteria</taxon>
        <taxon>Pseudomonadati</taxon>
        <taxon>Bacteroidota</taxon>
        <taxon>Cytophagia</taxon>
        <taxon>Cytophagales</taxon>
        <taxon>Cytophagaceae</taxon>
        <taxon>Spirosoma</taxon>
    </lineage>
</organism>
<evidence type="ECO:0000256" key="1">
    <source>
        <dbReference type="ARBA" id="ARBA00022553"/>
    </source>
</evidence>
<evidence type="ECO:0000256" key="2">
    <source>
        <dbReference type="ARBA" id="ARBA00023012"/>
    </source>
</evidence>
<keyword evidence="3" id="KW-0805">Transcription regulation</keyword>
<evidence type="ECO:0000259" key="7">
    <source>
        <dbReference type="PROSITE" id="PS50110"/>
    </source>
</evidence>
<keyword evidence="4" id="KW-0238">DNA-binding</keyword>
<dbReference type="InterPro" id="IPR007492">
    <property type="entry name" value="LytTR_DNA-bd_dom"/>
</dbReference>
<dbReference type="RefSeq" id="WP_381502678.1">
    <property type="nucleotide sequence ID" value="NZ_JBHUOM010000012.1"/>
</dbReference>
<dbReference type="InterPro" id="IPR001789">
    <property type="entry name" value="Sig_transdc_resp-reg_receiver"/>
</dbReference>
<accession>A0ABW6AI87</accession>
<name>A0ABW6AI87_9BACT</name>
<dbReference type="CDD" id="cd17574">
    <property type="entry name" value="REC_OmpR"/>
    <property type="match status" value="1"/>
</dbReference>
<keyword evidence="5" id="KW-0804">Transcription</keyword>
<proteinExistence type="predicted"/>
<feature type="modified residue" description="4-aspartylphosphate" evidence="6">
    <location>
        <position position="53"/>
    </location>
</feature>
<dbReference type="InterPro" id="IPR039420">
    <property type="entry name" value="WalR-like"/>
</dbReference>
<evidence type="ECO:0000313" key="9">
    <source>
        <dbReference type="Proteomes" id="UP001597512"/>
    </source>
</evidence>
<evidence type="ECO:0000256" key="6">
    <source>
        <dbReference type="PROSITE-ProRule" id="PRU00169"/>
    </source>
</evidence>
<dbReference type="Proteomes" id="UP001597512">
    <property type="component" value="Unassembled WGS sequence"/>
</dbReference>
<keyword evidence="9" id="KW-1185">Reference proteome</keyword>
<gene>
    <name evidence="8" type="ORF">ACFS25_15550</name>
</gene>
<dbReference type="PANTHER" id="PTHR48111">
    <property type="entry name" value="REGULATOR OF RPOS"/>
    <property type="match status" value="1"/>
</dbReference>
<sequence>MLTKLLLIEDQASLRENIAEILTLNGYQVVTAEDGRQGISQAVLDPPDLIICDVMMPKLDGYQVLEIVRSTPALVRTPFIFLTAKTDRTDLRHGMDSGADDYLTKPVASRDLIMAIESRLRHKQQWMTVEKLPILYRTNIRGYNDKGSMTLLTEDCLYFFTQKRRYYVLHPLGTFQLSGTIEDLATQLDPVQFFRVNRKEIIHRNTIQRYTYWQEGKYCLFLLIGERTSEVILPRARYRLFLDWLQSSSKKQ</sequence>
<feature type="domain" description="Response regulatory" evidence="7">
    <location>
        <begin position="4"/>
        <end position="120"/>
    </location>
</feature>
<dbReference type="InterPro" id="IPR011006">
    <property type="entry name" value="CheY-like_superfamily"/>
</dbReference>
<dbReference type="SUPFAM" id="SSF52172">
    <property type="entry name" value="CheY-like"/>
    <property type="match status" value="1"/>
</dbReference>
<dbReference type="EMBL" id="JBHUOM010000012">
    <property type="protein sequence ID" value="MFD2935206.1"/>
    <property type="molecule type" value="Genomic_DNA"/>
</dbReference>
<comment type="caution">
    <text evidence="8">The sequence shown here is derived from an EMBL/GenBank/DDBJ whole genome shotgun (WGS) entry which is preliminary data.</text>
</comment>
<evidence type="ECO:0000313" key="8">
    <source>
        <dbReference type="EMBL" id="MFD2935206.1"/>
    </source>
</evidence>
<dbReference type="Gene3D" id="2.40.50.1020">
    <property type="entry name" value="LytTr DNA-binding domain"/>
    <property type="match status" value="1"/>
</dbReference>
<evidence type="ECO:0000256" key="5">
    <source>
        <dbReference type="ARBA" id="ARBA00023163"/>
    </source>
</evidence>
<dbReference type="Pfam" id="PF04397">
    <property type="entry name" value="LytTR"/>
    <property type="match status" value="1"/>
</dbReference>
<dbReference type="Pfam" id="PF00072">
    <property type="entry name" value="Response_reg"/>
    <property type="match status" value="1"/>
</dbReference>
<evidence type="ECO:0000256" key="4">
    <source>
        <dbReference type="ARBA" id="ARBA00023125"/>
    </source>
</evidence>
<evidence type="ECO:0000256" key="3">
    <source>
        <dbReference type="ARBA" id="ARBA00023015"/>
    </source>
</evidence>
<keyword evidence="2" id="KW-0902">Two-component regulatory system</keyword>
<dbReference type="SMART" id="SM00850">
    <property type="entry name" value="LytTR"/>
    <property type="match status" value="1"/>
</dbReference>
<keyword evidence="1 6" id="KW-0597">Phosphoprotein</keyword>
<protein>
    <submittedName>
        <fullName evidence="8">Response regulator</fullName>
    </submittedName>
</protein>
<dbReference type="SMART" id="SM00448">
    <property type="entry name" value="REC"/>
    <property type="match status" value="1"/>
</dbReference>
<reference evidence="9" key="1">
    <citation type="journal article" date="2019" name="Int. J. Syst. Evol. Microbiol.">
        <title>The Global Catalogue of Microorganisms (GCM) 10K type strain sequencing project: providing services to taxonomists for standard genome sequencing and annotation.</title>
        <authorList>
            <consortium name="The Broad Institute Genomics Platform"/>
            <consortium name="The Broad Institute Genome Sequencing Center for Infectious Disease"/>
            <person name="Wu L."/>
            <person name="Ma J."/>
        </authorList>
    </citation>
    <scope>NUCLEOTIDE SEQUENCE [LARGE SCALE GENOMIC DNA]</scope>
    <source>
        <strain evidence="9">KCTC 52490</strain>
    </source>
</reference>
<dbReference type="Gene3D" id="3.40.50.2300">
    <property type="match status" value="1"/>
</dbReference>
<dbReference type="PROSITE" id="PS50110">
    <property type="entry name" value="RESPONSE_REGULATORY"/>
    <property type="match status" value="1"/>
</dbReference>